<gene>
    <name evidence="6" type="primary">lptC</name>
    <name evidence="6" type="ORF">ABDB84_03870</name>
</gene>
<dbReference type="InterPro" id="IPR052363">
    <property type="entry name" value="LPS_export_LptC"/>
</dbReference>
<evidence type="ECO:0000313" key="7">
    <source>
        <dbReference type="Proteomes" id="UP001410394"/>
    </source>
</evidence>
<name>A0ABU9YV71_9RHOO</name>
<dbReference type="PANTHER" id="PTHR37481">
    <property type="entry name" value="LIPOPOLYSACCHARIDE EXPORT SYSTEM PROTEIN LPTC"/>
    <property type="match status" value="1"/>
</dbReference>
<keyword evidence="7" id="KW-1185">Reference proteome</keyword>
<keyword evidence="5" id="KW-0472">Membrane</keyword>
<evidence type="ECO:0000256" key="4">
    <source>
        <dbReference type="ARBA" id="ARBA00022989"/>
    </source>
</evidence>
<protein>
    <submittedName>
        <fullName evidence="6">LPS export ABC transporter periplasmic protein LptC</fullName>
    </submittedName>
</protein>
<keyword evidence="4" id="KW-1133">Transmembrane helix</keyword>
<organism evidence="6 7">
    <name type="scientific">Uliginosibacterium sediminicola</name>
    <dbReference type="NCBI Taxonomy" id="2024550"/>
    <lineage>
        <taxon>Bacteria</taxon>
        <taxon>Pseudomonadati</taxon>
        <taxon>Pseudomonadota</taxon>
        <taxon>Betaproteobacteria</taxon>
        <taxon>Rhodocyclales</taxon>
        <taxon>Zoogloeaceae</taxon>
        <taxon>Uliginosibacterium</taxon>
    </lineage>
</organism>
<proteinExistence type="predicted"/>
<dbReference type="Gene3D" id="2.60.450.10">
    <property type="entry name" value="Lipopolysaccharide (LPS) transport protein A like domain"/>
    <property type="match status" value="1"/>
</dbReference>
<evidence type="ECO:0000313" key="6">
    <source>
        <dbReference type="EMBL" id="MEN3067604.1"/>
    </source>
</evidence>
<dbReference type="PANTHER" id="PTHR37481:SF1">
    <property type="entry name" value="LIPOPOLYSACCHARIDE EXPORT SYSTEM PROTEIN LPTC"/>
    <property type="match status" value="1"/>
</dbReference>
<comment type="caution">
    <text evidence="6">The sequence shown here is derived from an EMBL/GenBank/DDBJ whole genome shotgun (WGS) entry which is preliminary data.</text>
</comment>
<evidence type="ECO:0000256" key="2">
    <source>
        <dbReference type="ARBA" id="ARBA00022519"/>
    </source>
</evidence>
<evidence type="ECO:0000256" key="5">
    <source>
        <dbReference type="ARBA" id="ARBA00023136"/>
    </source>
</evidence>
<keyword evidence="2" id="KW-0997">Cell inner membrane</keyword>
<keyword evidence="1" id="KW-1003">Cell membrane</keyword>
<sequence length="187" mass="20724">MNRLSSLFPLLIAALLAISAYWLQRTVNGERGRTTIASRGTPDTIIENFHINKFEADGTLSMSLEGPELKHFPSDDSAELTSPTVRFLRPQRKSEWRSDKAVVTEQGNNVLMTGRVKGIGSASNGEPMYFETESLTLRSHDEVASTNEALRVTQGRERIDAGSGEWDNINGLLKLKQVEATLEHRGP</sequence>
<evidence type="ECO:0000256" key="3">
    <source>
        <dbReference type="ARBA" id="ARBA00022692"/>
    </source>
</evidence>
<dbReference type="Pfam" id="PF06835">
    <property type="entry name" value="LptC"/>
    <property type="match status" value="1"/>
</dbReference>
<dbReference type="InterPro" id="IPR026265">
    <property type="entry name" value="LptC"/>
</dbReference>
<reference evidence="6 7" key="1">
    <citation type="journal article" date="2018" name="Int. J. Syst. Evol. Microbiol.">
        <title>Uliginosibacterium sediminicola sp. nov., isolated from freshwater sediment.</title>
        <authorList>
            <person name="Hwang W.M."/>
            <person name="Kim S.M."/>
            <person name="Kang K."/>
            <person name="Ahn T.Y."/>
        </authorList>
    </citation>
    <scope>NUCLEOTIDE SEQUENCE [LARGE SCALE GENOMIC DNA]</scope>
    <source>
        <strain evidence="6 7">M1-21</strain>
    </source>
</reference>
<dbReference type="Proteomes" id="UP001410394">
    <property type="component" value="Unassembled WGS sequence"/>
</dbReference>
<dbReference type="NCBIfam" id="TIGR04409">
    <property type="entry name" value="LptC_YrbK"/>
    <property type="match status" value="1"/>
</dbReference>
<dbReference type="RefSeq" id="WP_345918374.1">
    <property type="nucleotide sequence ID" value="NZ_JBDIVE010000002.1"/>
</dbReference>
<dbReference type="EMBL" id="JBDIVE010000002">
    <property type="protein sequence ID" value="MEN3067604.1"/>
    <property type="molecule type" value="Genomic_DNA"/>
</dbReference>
<keyword evidence="3" id="KW-0812">Transmembrane</keyword>
<dbReference type="InterPro" id="IPR010664">
    <property type="entry name" value="LipoPS_assembly_LptC-rel"/>
</dbReference>
<evidence type="ECO:0000256" key="1">
    <source>
        <dbReference type="ARBA" id="ARBA00022475"/>
    </source>
</evidence>
<accession>A0ABU9YV71</accession>